<name>A0A8J4CWB7_9CHLO</name>
<evidence type="ECO:0000313" key="2">
    <source>
        <dbReference type="EMBL" id="GIM15215.1"/>
    </source>
</evidence>
<dbReference type="EMBL" id="BNCQ01000063">
    <property type="protein sequence ID" value="GIM15215.1"/>
    <property type="molecule type" value="Genomic_DNA"/>
</dbReference>
<accession>A0A8J4CWB7</accession>
<evidence type="ECO:0000313" key="3">
    <source>
        <dbReference type="Proteomes" id="UP000722791"/>
    </source>
</evidence>
<sequence>MDVDISNLVTRLPGLRMIGIGGLSFLTDASLHSIAAGCPFLESLYACDLPNVTHAGLEALLRGCTRLHRVAMSNCGRLPPADVAMLRSKYSYVFKGDMLPDNVARAENEFLAAVG</sequence>
<dbReference type="AlphaFoldDB" id="A0A8J4CWB7"/>
<dbReference type="SMART" id="SM00367">
    <property type="entry name" value="LRR_CC"/>
    <property type="match status" value="3"/>
</dbReference>
<organism evidence="2 3">
    <name type="scientific">Volvox reticuliferus</name>
    <dbReference type="NCBI Taxonomy" id="1737510"/>
    <lineage>
        <taxon>Eukaryota</taxon>
        <taxon>Viridiplantae</taxon>
        <taxon>Chlorophyta</taxon>
        <taxon>core chlorophytes</taxon>
        <taxon>Chlorophyceae</taxon>
        <taxon>CS clade</taxon>
        <taxon>Chlamydomonadales</taxon>
        <taxon>Volvocaceae</taxon>
        <taxon>Volvox</taxon>
    </lineage>
</organism>
<comment type="caution">
    <text evidence="2">The sequence shown here is derived from an EMBL/GenBank/DDBJ whole genome shotgun (WGS) entry which is preliminary data.</text>
</comment>
<dbReference type="Proteomes" id="UP000722791">
    <property type="component" value="Unassembled WGS sequence"/>
</dbReference>
<gene>
    <name evidence="2" type="ORF">Vretimale_18017</name>
</gene>
<protein>
    <submittedName>
        <fullName evidence="2">Uncharacterized protein</fullName>
    </submittedName>
</protein>
<proteinExistence type="predicted"/>
<dbReference type="InterPro" id="IPR032675">
    <property type="entry name" value="LRR_dom_sf"/>
</dbReference>
<comment type="subcellular location">
    <subcellularLocation>
        <location evidence="1">Cytoplasm</location>
        <location evidence="1">Cytoskeleton</location>
        <location evidence="1">Cilium axoneme</location>
    </subcellularLocation>
</comment>
<dbReference type="Gene3D" id="3.80.10.10">
    <property type="entry name" value="Ribonuclease Inhibitor"/>
    <property type="match status" value="1"/>
</dbReference>
<dbReference type="SUPFAM" id="SSF52047">
    <property type="entry name" value="RNI-like"/>
    <property type="match status" value="1"/>
</dbReference>
<dbReference type="GO" id="GO:0005930">
    <property type="term" value="C:axoneme"/>
    <property type="evidence" value="ECO:0007669"/>
    <property type="project" value="UniProtKB-SubCell"/>
</dbReference>
<dbReference type="InterPro" id="IPR006553">
    <property type="entry name" value="Leu-rich_rpt_Cys-con_subtyp"/>
</dbReference>
<evidence type="ECO:0000256" key="1">
    <source>
        <dbReference type="ARBA" id="ARBA00004430"/>
    </source>
</evidence>
<reference evidence="2" key="1">
    <citation type="journal article" date="2021" name="Proc. Natl. Acad. Sci. U.S.A.">
        <title>Three genomes in the algal genus Volvox reveal the fate of a haploid sex-determining region after a transition to homothallism.</title>
        <authorList>
            <person name="Yamamoto K."/>
            <person name="Hamaji T."/>
            <person name="Kawai-Toyooka H."/>
            <person name="Matsuzaki R."/>
            <person name="Takahashi F."/>
            <person name="Nishimura Y."/>
            <person name="Kawachi M."/>
            <person name="Noguchi H."/>
            <person name="Minakuchi Y."/>
            <person name="Umen J.G."/>
            <person name="Toyoda A."/>
            <person name="Nozaki H."/>
        </authorList>
    </citation>
    <scope>NUCLEOTIDE SEQUENCE</scope>
    <source>
        <strain evidence="2">NIES-3785</strain>
    </source>
</reference>
<dbReference type="OrthoDB" id="550575at2759"/>